<reference evidence="3" key="1">
    <citation type="journal article" date="2019" name="Int. J. Syst. Evol. Microbiol.">
        <title>The Global Catalogue of Microorganisms (GCM) 10K type strain sequencing project: providing services to taxonomists for standard genome sequencing and annotation.</title>
        <authorList>
            <consortium name="The Broad Institute Genomics Platform"/>
            <consortium name="The Broad Institute Genome Sequencing Center for Infectious Disease"/>
            <person name="Wu L."/>
            <person name="Ma J."/>
        </authorList>
    </citation>
    <scope>NUCLEOTIDE SEQUENCE [LARGE SCALE GENOMIC DNA]</scope>
    <source>
        <strain evidence="3">CCUG 49679</strain>
    </source>
</reference>
<proteinExistence type="predicted"/>
<dbReference type="EMBL" id="JBHSQB010000004">
    <property type="protein sequence ID" value="MFC6095710.1"/>
    <property type="molecule type" value="Genomic_DNA"/>
</dbReference>
<dbReference type="PANTHER" id="PTHR41773">
    <property type="entry name" value="GTP PYROPHOSPHATASE-RELATED"/>
    <property type="match status" value="1"/>
</dbReference>
<dbReference type="InterPro" id="IPR007685">
    <property type="entry name" value="RelA_SpoT"/>
</dbReference>
<sequence length="341" mass="40176">MEDNTEIIDWYLKHKSLYRTLAKKVESIIVELLELGGNEYHATSSREKDVESFSKKIIRKEYSNPKIEMTDLSGVRIITYVESQIEPIRRIIEDNFNIDWEKSSDKSEDLGIDKVGYKSVHYVGQLKENRLELPEYQRLRDLFFEIQIRTILQHAWAEIEHDRNYKFSGVLPKKIQRRFMLLAGLLESADSEFNSISIAIDGISDNVNKETKKGNLDILINSTTLKEYLRIKFSKLGDILEHNFISNKREILIINELEKFGWKKLEDIDKNIPDNFIENIKKNVTGTNYNGITTWLMIINNPDKFFHEVWDKDHWSVLSLQTKEFLEKIYSIQLNKYFPGT</sequence>
<protein>
    <submittedName>
        <fullName evidence="2">GTP pyrophosphokinase family protein</fullName>
    </submittedName>
</protein>
<name>A0ABW1PJA8_9FLAO</name>
<organism evidence="2 3">
    <name type="scientific">Flavobacterium qiangtangense</name>
    <dbReference type="NCBI Taxonomy" id="1442595"/>
    <lineage>
        <taxon>Bacteria</taxon>
        <taxon>Pseudomonadati</taxon>
        <taxon>Bacteroidota</taxon>
        <taxon>Flavobacteriia</taxon>
        <taxon>Flavobacteriales</taxon>
        <taxon>Flavobacteriaceae</taxon>
        <taxon>Flavobacterium</taxon>
    </lineage>
</organism>
<gene>
    <name evidence="2" type="ORF">ACFPVY_03550</name>
</gene>
<dbReference type="Gene3D" id="1.10.287.860">
    <property type="entry name" value="Nucleotidyltransferase"/>
    <property type="match status" value="1"/>
</dbReference>
<evidence type="ECO:0000259" key="1">
    <source>
        <dbReference type="SMART" id="SM00954"/>
    </source>
</evidence>
<dbReference type="Gene3D" id="3.30.460.10">
    <property type="entry name" value="Beta Polymerase, domain 2"/>
    <property type="match status" value="1"/>
</dbReference>
<dbReference type="Pfam" id="PF04607">
    <property type="entry name" value="RelA_SpoT"/>
    <property type="match status" value="1"/>
</dbReference>
<evidence type="ECO:0000313" key="3">
    <source>
        <dbReference type="Proteomes" id="UP001596287"/>
    </source>
</evidence>
<dbReference type="CDD" id="cd05399">
    <property type="entry name" value="NT_Rel-Spo_like"/>
    <property type="match status" value="1"/>
</dbReference>
<dbReference type="RefSeq" id="WP_379790369.1">
    <property type="nucleotide sequence ID" value="NZ_JBHSQB010000004.1"/>
</dbReference>
<evidence type="ECO:0000313" key="2">
    <source>
        <dbReference type="EMBL" id="MFC6095710.1"/>
    </source>
</evidence>
<feature type="domain" description="RelA/SpoT" evidence="1">
    <location>
        <begin position="45"/>
        <end position="171"/>
    </location>
</feature>
<accession>A0ABW1PJA8</accession>
<dbReference type="SMART" id="SM00954">
    <property type="entry name" value="RelA_SpoT"/>
    <property type="match status" value="1"/>
</dbReference>
<dbReference type="SUPFAM" id="SSF81301">
    <property type="entry name" value="Nucleotidyltransferase"/>
    <property type="match status" value="1"/>
</dbReference>
<dbReference type="PANTHER" id="PTHR41773:SF1">
    <property type="entry name" value="RELA_SPOT DOMAIN-CONTAINING PROTEIN"/>
    <property type="match status" value="1"/>
</dbReference>
<keyword evidence="3" id="KW-1185">Reference proteome</keyword>
<comment type="caution">
    <text evidence="2">The sequence shown here is derived from an EMBL/GenBank/DDBJ whole genome shotgun (WGS) entry which is preliminary data.</text>
</comment>
<dbReference type="Proteomes" id="UP001596287">
    <property type="component" value="Unassembled WGS sequence"/>
</dbReference>
<dbReference type="InterPro" id="IPR043519">
    <property type="entry name" value="NT_sf"/>
</dbReference>